<accession>A0A0D3KK45</accession>
<organism evidence="2 3">
    <name type="scientific">Emiliania huxleyi (strain CCMP1516)</name>
    <dbReference type="NCBI Taxonomy" id="280463"/>
    <lineage>
        <taxon>Eukaryota</taxon>
        <taxon>Haptista</taxon>
        <taxon>Haptophyta</taxon>
        <taxon>Prymnesiophyceae</taxon>
        <taxon>Isochrysidales</taxon>
        <taxon>Noelaerhabdaceae</taxon>
        <taxon>Emiliania</taxon>
    </lineage>
</organism>
<sequence>MPIPIFCLCLQALLDKSSRHCSSSVLPPMPMPRGSAEKRSTPSGAHVTLPRGKGSMSKAAVRGGAAAWQFLRCACQASADLASTVLLERDKYSALGGGLLGGATMWTGAMATLAQRLTRRASKEVITVPCRVNDFFFIARCPASF</sequence>
<dbReference type="PaxDb" id="2903-EOD36130"/>
<evidence type="ECO:0000313" key="3">
    <source>
        <dbReference type="Proteomes" id="UP000013827"/>
    </source>
</evidence>
<dbReference type="EnsemblProtists" id="EOD36130">
    <property type="protein sequence ID" value="EOD36130"/>
    <property type="gene ID" value="EMIHUDRAFT_226696"/>
</dbReference>
<feature type="region of interest" description="Disordered" evidence="1">
    <location>
        <begin position="25"/>
        <end position="55"/>
    </location>
</feature>
<keyword evidence="3" id="KW-1185">Reference proteome</keyword>
<dbReference type="HOGENOM" id="CLU_149650_0_0_1"/>
<proteinExistence type="predicted"/>
<reference evidence="3" key="1">
    <citation type="journal article" date="2013" name="Nature">
        <title>Pan genome of the phytoplankton Emiliania underpins its global distribution.</title>
        <authorList>
            <person name="Read B.A."/>
            <person name="Kegel J."/>
            <person name="Klute M.J."/>
            <person name="Kuo A."/>
            <person name="Lefebvre S.C."/>
            <person name="Maumus F."/>
            <person name="Mayer C."/>
            <person name="Miller J."/>
            <person name="Monier A."/>
            <person name="Salamov A."/>
            <person name="Young J."/>
            <person name="Aguilar M."/>
            <person name="Claverie J.M."/>
            <person name="Frickenhaus S."/>
            <person name="Gonzalez K."/>
            <person name="Herman E.K."/>
            <person name="Lin Y.C."/>
            <person name="Napier J."/>
            <person name="Ogata H."/>
            <person name="Sarno A.F."/>
            <person name="Shmutz J."/>
            <person name="Schroeder D."/>
            <person name="de Vargas C."/>
            <person name="Verret F."/>
            <person name="von Dassow P."/>
            <person name="Valentin K."/>
            <person name="Van de Peer Y."/>
            <person name="Wheeler G."/>
            <person name="Dacks J.B."/>
            <person name="Delwiche C.F."/>
            <person name="Dyhrman S.T."/>
            <person name="Glockner G."/>
            <person name="John U."/>
            <person name="Richards T."/>
            <person name="Worden A.Z."/>
            <person name="Zhang X."/>
            <person name="Grigoriev I.V."/>
            <person name="Allen A.E."/>
            <person name="Bidle K."/>
            <person name="Borodovsky M."/>
            <person name="Bowler C."/>
            <person name="Brownlee C."/>
            <person name="Cock J.M."/>
            <person name="Elias M."/>
            <person name="Gladyshev V.N."/>
            <person name="Groth M."/>
            <person name="Guda C."/>
            <person name="Hadaegh A."/>
            <person name="Iglesias-Rodriguez M.D."/>
            <person name="Jenkins J."/>
            <person name="Jones B.M."/>
            <person name="Lawson T."/>
            <person name="Leese F."/>
            <person name="Lindquist E."/>
            <person name="Lobanov A."/>
            <person name="Lomsadze A."/>
            <person name="Malik S.B."/>
            <person name="Marsh M.E."/>
            <person name="Mackinder L."/>
            <person name="Mock T."/>
            <person name="Mueller-Roeber B."/>
            <person name="Pagarete A."/>
            <person name="Parker M."/>
            <person name="Probert I."/>
            <person name="Quesneville H."/>
            <person name="Raines C."/>
            <person name="Rensing S.A."/>
            <person name="Riano-Pachon D.M."/>
            <person name="Richier S."/>
            <person name="Rokitta S."/>
            <person name="Shiraiwa Y."/>
            <person name="Soanes D.M."/>
            <person name="van der Giezen M."/>
            <person name="Wahlund T.M."/>
            <person name="Williams B."/>
            <person name="Wilson W."/>
            <person name="Wolfe G."/>
            <person name="Wurch L.L."/>
        </authorList>
    </citation>
    <scope>NUCLEOTIDE SEQUENCE</scope>
</reference>
<evidence type="ECO:0000313" key="2">
    <source>
        <dbReference type="EnsemblProtists" id="EOD36130"/>
    </source>
</evidence>
<name>A0A0D3KK45_EMIH1</name>
<reference evidence="2" key="2">
    <citation type="submission" date="2024-10" db="UniProtKB">
        <authorList>
            <consortium name="EnsemblProtists"/>
        </authorList>
    </citation>
    <scope>IDENTIFICATION</scope>
</reference>
<dbReference type="Proteomes" id="UP000013827">
    <property type="component" value="Unassembled WGS sequence"/>
</dbReference>
<evidence type="ECO:0000256" key="1">
    <source>
        <dbReference type="SAM" id="MobiDB-lite"/>
    </source>
</evidence>
<protein>
    <submittedName>
        <fullName evidence="2">Uncharacterized protein</fullName>
    </submittedName>
</protein>
<dbReference type="RefSeq" id="XP_005788559.1">
    <property type="nucleotide sequence ID" value="XM_005788502.1"/>
</dbReference>
<dbReference type="GeneID" id="17281401"/>
<dbReference type="AlphaFoldDB" id="A0A0D3KK45"/>
<dbReference type="KEGG" id="ehx:EMIHUDRAFT_226696"/>